<dbReference type="InterPro" id="IPR006146">
    <property type="entry name" value="5'-Nucleotdase_CS"/>
</dbReference>
<evidence type="ECO:0000259" key="4">
    <source>
        <dbReference type="Pfam" id="PF02872"/>
    </source>
</evidence>
<dbReference type="InterPro" id="IPR036907">
    <property type="entry name" value="5'-Nucleotdase_C_sf"/>
</dbReference>
<dbReference type="Gene3D" id="3.90.780.10">
    <property type="entry name" value="5'-Nucleotidase, C-terminal domain"/>
    <property type="match status" value="1"/>
</dbReference>
<dbReference type="PRINTS" id="PR01607">
    <property type="entry name" value="APYRASEFAMLY"/>
</dbReference>
<feature type="chain" id="PRO_5044955259" evidence="2">
    <location>
        <begin position="22"/>
        <end position="528"/>
    </location>
</feature>
<keyword evidence="2" id="KW-0547">Nucleotide-binding</keyword>
<dbReference type="PROSITE" id="PS00786">
    <property type="entry name" value="5_NUCLEOTIDASE_2"/>
    <property type="match status" value="1"/>
</dbReference>
<organism evidence="5 6">
    <name type="scientific">Niallia oryzisoli</name>
    <dbReference type="NCBI Taxonomy" id="1737571"/>
    <lineage>
        <taxon>Bacteria</taxon>
        <taxon>Bacillati</taxon>
        <taxon>Bacillota</taxon>
        <taxon>Bacilli</taxon>
        <taxon>Bacillales</taxon>
        <taxon>Bacillaceae</taxon>
        <taxon>Niallia</taxon>
    </lineage>
</organism>
<dbReference type="InterPro" id="IPR029052">
    <property type="entry name" value="Metallo-depent_PP-like"/>
</dbReference>
<dbReference type="InterPro" id="IPR006179">
    <property type="entry name" value="5_nucleotidase/apyrase"/>
</dbReference>
<keyword evidence="6" id="KW-1185">Reference proteome</keyword>
<comment type="similarity">
    <text evidence="2">Belongs to the 5'-nucleotidase family.</text>
</comment>
<feature type="domain" description="5'-Nucleotidase C-terminal" evidence="4">
    <location>
        <begin position="342"/>
        <end position="492"/>
    </location>
</feature>
<evidence type="ECO:0000313" key="5">
    <source>
        <dbReference type="EMBL" id="WVX84498.1"/>
    </source>
</evidence>
<evidence type="ECO:0000256" key="2">
    <source>
        <dbReference type="RuleBase" id="RU362119"/>
    </source>
</evidence>
<dbReference type="PANTHER" id="PTHR11575:SF24">
    <property type="entry name" value="5'-NUCLEOTIDASE"/>
    <property type="match status" value="1"/>
</dbReference>
<dbReference type="RefSeq" id="WP_338453372.1">
    <property type="nucleotide sequence ID" value="NZ_CP137640.1"/>
</dbReference>
<keyword evidence="2" id="KW-0378">Hydrolase</keyword>
<evidence type="ECO:0000259" key="3">
    <source>
        <dbReference type="Pfam" id="PF00149"/>
    </source>
</evidence>
<dbReference type="Proteomes" id="UP001357223">
    <property type="component" value="Chromosome"/>
</dbReference>
<accession>A0ABZ2CS07</accession>
<dbReference type="Pfam" id="PF00149">
    <property type="entry name" value="Metallophos"/>
    <property type="match status" value="1"/>
</dbReference>
<name>A0ABZ2CS07_9BACI</name>
<dbReference type="PANTHER" id="PTHR11575">
    <property type="entry name" value="5'-NUCLEOTIDASE-RELATED"/>
    <property type="match status" value="1"/>
</dbReference>
<dbReference type="InterPro" id="IPR008334">
    <property type="entry name" value="5'-Nucleotdase_C"/>
</dbReference>
<evidence type="ECO:0000256" key="1">
    <source>
        <dbReference type="ARBA" id="ARBA00022729"/>
    </source>
</evidence>
<dbReference type="SUPFAM" id="SSF55816">
    <property type="entry name" value="5'-nucleotidase (syn. UDP-sugar hydrolase), C-terminal domain"/>
    <property type="match status" value="1"/>
</dbReference>
<keyword evidence="1 2" id="KW-0732">Signal</keyword>
<evidence type="ECO:0000313" key="6">
    <source>
        <dbReference type="Proteomes" id="UP001357223"/>
    </source>
</evidence>
<feature type="signal peptide" evidence="2">
    <location>
        <begin position="1"/>
        <end position="21"/>
    </location>
</feature>
<protein>
    <submittedName>
        <fullName evidence="5">5'-nucleotidase C-terminal domain-containing protein</fullName>
    </submittedName>
</protein>
<dbReference type="InterPro" id="IPR004843">
    <property type="entry name" value="Calcineurin-like_PHP"/>
</dbReference>
<dbReference type="EMBL" id="CP137640">
    <property type="protein sequence ID" value="WVX84498.1"/>
    <property type="molecule type" value="Genomic_DNA"/>
</dbReference>
<dbReference type="Gene3D" id="3.60.21.10">
    <property type="match status" value="1"/>
</dbReference>
<feature type="domain" description="Calcineurin-like phosphoesterase" evidence="3">
    <location>
        <begin position="39"/>
        <end position="269"/>
    </location>
</feature>
<sequence length="528" mass="57159">MKKLIPALVLSTSLLGTTVSAAPPEHSNFKKRYIPVQLLGVNDFHGQLDVYRTVGGRQVGGAEYLAAYLKKYQAEAKKNTLMVEVGDAVGASAPTSALLQDEPTIEFLNELGFDVGTVGNHEFDEGVEEMMRLIYGGEHEVTGTFEGANFPITVANVMDKETGEHILPPYVIKKVNGMPIGFIGVVTTETPDIVVASAVEGIEFTDEVKAINRAAAELKEKGVQSIVVLAHNPVSSAQDGSNPTGDVAEFANQVDDEIDVIYGAHNHGYANTTVDNKLIVQSYANGTAFSDVDLLIDPKTKDIVQKKAEIVTTYHEGIEPDTEVKEMVDSYKETVAPLVNEVIGQAADSLTRNQDDSGESSLGNFTADSQRIAMGTDFAFMNPGGIRADIDAGSITWGEAYTTFPFGNNLVSMELTGEQIKRVLEQQWSGSYPRMLQVSGLHYTWDKNAQNSERIVKITDLEGNPVNPDQTYTVTVNSFLSTGGDGFTVLKEGKNLLNGPVDLDALVEYIKGFNEPIKAPALDRIDVQ</sequence>
<proteinExistence type="inferred from homology"/>
<dbReference type="SUPFAM" id="SSF56300">
    <property type="entry name" value="Metallo-dependent phosphatases"/>
    <property type="match status" value="1"/>
</dbReference>
<reference evidence="5 6" key="1">
    <citation type="submission" date="2023-10" db="EMBL/GenBank/DDBJ databases">
        <title>Niallia locisalis sp.nov. isolated from a salt pond sample.</title>
        <authorList>
            <person name="Li X.-J."/>
            <person name="Dong L."/>
        </authorList>
    </citation>
    <scope>NUCLEOTIDE SEQUENCE [LARGE SCALE GENOMIC DNA]</scope>
    <source>
        <strain evidence="5 6">DSM 29761</strain>
    </source>
</reference>
<dbReference type="Pfam" id="PF02872">
    <property type="entry name" value="5_nucleotid_C"/>
    <property type="match status" value="1"/>
</dbReference>
<gene>
    <name evidence="5" type="ORF">R4Z09_27965</name>
</gene>